<evidence type="ECO:0000313" key="3">
    <source>
        <dbReference type="EMBL" id="PFH48441.1"/>
    </source>
</evidence>
<name>A0A2A9NJH7_9AGAR</name>
<evidence type="ECO:0000256" key="1">
    <source>
        <dbReference type="SAM" id="SignalP"/>
    </source>
</evidence>
<sequence length="397" mass="43363">MASNWRLKSLSRLLSPIMTPFTSSFKRLSFLLSIAWTVLAQGNSLMNCSEAIIPIGVIATVADFKLSPPKSQSELTGLVTRLASQNSNVTVEIGTSTYQLNKSYDIWSKLCVPVHFKRGTLEFAIHGINFDHSYWDFGGEGSQYNYVEAAVNAGHAIFIYDRLGTGQSSKPDGIKEAQKPTEVAIAAQLLKLLKQGIQGFVFDKVVAIGHSYGSSQVTGLAADYPSLVDAIVLTGFSAYSGGLSATFSAFGLTIAANQNRTRWGSLPSSYVVTEGMYNDEMNFFRYPFFEAGVLQHASDSKGLFTLGQILTQAPSPTGPFNKPILVVTGDKDFIFCAGDCYQNTGKGSNLIDETKTLFPAGQYSYYIPAETGHAVNLHFSAKESYEVIQKWMVQRQM</sequence>
<gene>
    <name evidence="3" type="ORF">AMATHDRAFT_5789</name>
</gene>
<dbReference type="EMBL" id="KZ302062">
    <property type="protein sequence ID" value="PFH48441.1"/>
    <property type="molecule type" value="Genomic_DNA"/>
</dbReference>
<feature type="domain" description="AB hydrolase-1" evidence="2">
    <location>
        <begin position="142"/>
        <end position="351"/>
    </location>
</feature>
<dbReference type="InterPro" id="IPR029058">
    <property type="entry name" value="AB_hydrolase_fold"/>
</dbReference>
<dbReference type="Pfam" id="PF00561">
    <property type="entry name" value="Abhydrolase_1"/>
    <property type="match status" value="1"/>
</dbReference>
<evidence type="ECO:0000313" key="4">
    <source>
        <dbReference type="Proteomes" id="UP000242287"/>
    </source>
</evidence>
<feature type="signal peptide" evidence="1">
    <location>
        <begin position="1"/>
        <end position="40"/>
    </location>
</feature>
<evidence type="ECO:0000259" key="2">
    <source>
        <dbReference type="Pfam" id="PF00561"/>
    </source>
</evidence>
<accession>A0A2A9NJH7</accession>
<keyword evidence="1" id="KW-0732">Signal</keyword>
<dbReference type="SUPFAM" id="SSF53474">
    <property type="entry name" value="alpha/beta-Hydrolases"/>
    <property type="match status" value="1"/>
</dbReference>
<dbReference type="Proteomes" id="UP000242287">
    <property type="component" value="Unassembled WGS sequence"/>
</dbReference>
<dbReference type="PANTHER" id="PTHR43194:SF2">
    <property type="entry name" value="PEROXISOMAL MEMBRANE PROTEIN LPX1"/>
    <property type="match status" value="1"/>
</dbReference>
<dbReference type="PANTHER" id="PTHR43194">
    <property type="entry name" value="HYDROLASE ALPHA/BETA FOLD FAMILY"/>
    <property type="match status" value="1"/>
</dbReference>
<dbReference type="AlphaFoldDB" id="A0A2A9NJH7"/>
<dbReference type="InterPro" id="IPR000073">
    <property type="entry name" value="AB_hydrolase_1"/>
</dbReference>
<keyword evidence="4" id="KW-1185">Reference proteome</keyword>
<protein>
    <recommendedName>
        <fullName evidence="2">AB hydrolase-1 domain-containing protein</fullName>
    </recommendedName>
</protein>
<dbReference type="Gene3D" id="3.40.50.1820">
    <property type="entry name" value="alpha/beta hydrolase"/>
    <property type="match status" value="1"/>
</dbReference>
<feature type="chain" id="PRO_5012428096" description="AB hydrolase-1 domain-containing protein" evidence="1">
    <location>
        <begin position="41"/>
        <end position="397"/>
    </location>
</feature>
<dbReference type="STRING" id="703135.A0A2A9NJH7"/>
<dbReference type="InterPro" id="IPR050228">
    <property type="entry name" value="Carboxylesterase_BioH"/>
</dbReference>
<organism evidence="3 4">
    <name type="scientific">Amanita thiersii Skay4041</name>
    <dbReference type="NCBI Taxonomy" id="703135"/>
    <lineage>
        <taxon>Eukaryota</taxon>
        <taxon>Fungi</taxon>
        <taxon>Dikarya</taxon>
        <taxon>Basidiomycota</taxon>
        <taxon>Agaricomycotina</taxon>
        <taxon>Agaricomycetes</taxon>
        <taxon>Agaricomycetidae</taxon>
        <taxon>Agaricales</taxon>
        <taxon>Pluteineae</taxon>
        <taxon>Amanitaceae</taxon>
        <taxon>Amanita</taxon>
    </lineage>
</organism>
<reference evidence="3 4" key="1">
    <citation type="submission" date="2014-02" db="EMBL/GenBank/DDBJ databases">
        <title>Transposable element dynamics among asymbiotic and ectomycorrhizal Amanita fungi.</title>
        <authorList>
            <consortium name="DOE Joint Genome Institute"/>
            <person name="Hess J."/>
            <person name="Skrede I."/>
            <person name="Wolfe B."/>
            <person name="LaButti K."/>
            <person name="Ohm R.A."/>
            <person name="Grigoriev I.V."/>
            <person name="Pringle A."/>
        </authorList>
    </citation>
    <scope>NUCLEOTIDE SEQUENCE [LARGE SCALE GENOMIC DNA]</scope>
    <source>
        <strain evidence="3 4">SKay4041</strain>
    </source>
</reference>
<proteinExistence type="predicted"/>
<dbReference type="OrthoDB" id="1743579at2759"/>